<dbReference type="PANTHER" id="PTHR47260">
    <property type="entry name" value="UPF0644 PROTEIN PB2B4.06"/>
    <property type="match status" value="1"/>
</dbReference>
<dbReference type="Gene3D" id="3.10.129.10">
    <property type="entry name" value="Hotdog Thioesterase"/>
    <property type="match status" value="1"/>
</dbReference>
<accession>A0A9W6T3Y8</accession>
<protein>
    <submittedName>
        <fullName evidence="2">Unnamed protein product</fullName>
    </submittedName>
</protein>
<gene>
    <name evidence="2" type="ORF">Amon01_000939700</name>
</gene>
<evidence type="ECO:0000313" key="3">
    <source>
        <dbReference type="Proteomes" id="UP001165063"/>
    </source>
</evidence>
<keyword evidence="3" id="KW-1185">Reference proteome</keyword>
<feature type="domain" description="Thioesterase" evidence="1">
    <location>
        <begin position="26"/>
        <end position="95"/>
    </location>
</feature>
<organism evidence="2 3">
    <name type="scientific">Ambrosiozyma monospora</name>
    <name type="common">Yeast</name>
    <name type="synonym">Endomycopsis monosporus</name>
    <dbReference type="NCBI Taxonomy" id="43982"/>
    <lineage>
        <taxon>Eukaryota</taxon>
        <taxon>Fungi</taxon>
        <taxon>Dikarya</taxon>
        <taxon>Ascomycota</taxon>
        <taxon>Saccharomycotina</taxon>
        <taxon>Pichiomycetes</taxon>
        <taxon>Pichiales</taxon>
        <taxon>Pichiaceae</taxon>
        <taxon>Ambrosiozyma</taxon>
    </lineage>
</organism>
<dbReference type="Proteomes" id="UP001165063">
    <property type="component" value="Unassembled WGS sequence"/>
</dbReference>
<reference evidence="2" key="1">
    <citation type="submission" date="2023-04" db="EMBL/GenBank/DDBJ databases">
        <title>Ambrosiozyma monospora NBRC 1965.</title>
        <authorList>
            <person name="Ichikawa N."/>
            <person name="Sato H."/>
            <person name="Tonouchi N."/>
        </authorList>
    </citation>
    <scope>NUCLEOTIDE SEQUENCE</scope>
    <source>
        <strain evidence="2">NBRC 1965</strain>
    </source>
</reference>
<evidence type="ECO:0000313" key="2">
    <source>
        <dbReference type="EMBL" id="GME73809.1"/>
    </source>
</evidence>
<name>A0A9W6T3Y8_AMBMO</name>
<dbReference type="InterPro" id="IPR029069">
    <property type="entry name" value="HotDog_dom_sf"/>
</dbReference>
<dbReference type="Pfam" id="PF03061">
    <property type="entry name" value="4HBT"/>
    <property type="match status" value="1"/>
</dbReference>
<dbReference type="AlphaFoldDB" id="A0A9W6T3Y8"/>
<proteinExistence type="predicted"/>
<evidence type="ECO:0000259" key="1">
    <source>
        <dbReference type="Pfam" id="PF03061"/>
    </source>
</evidence>
<sequence length="142" mass="15539">MHQQHPQPTQLFAFFKLGSNLVSHDGKIHNGIITTLLDENLCFCGFPNLPSKRGVTARLTVNYLQKAPPNSNVVLVAQVKSAKGRKVVVEGYVETLGDHDDGHDGQGKGKGNSKGGVRIADAVCILVEPTWFKYLSWVPLFN</sequence>
<dbReference type="InterPro" id="IPR006683">
    <property type="entry name" value="Thioestr_dom"/>
</dbReference>
<dbReference type="CDD" id="cd03443">
    <property type="entry name" value="PaaI_thioesterase"/>
    <property type="match status" value="1"/>
</dbReference>
<dbReference type="SUPFAM" id="SSF54637">
    <property type="entry name" value="Thioesterase/thiol ester dehydrase-isomerase"/>
    <property type="match status" value="1"/>
</dbReference>
<dbReference type="EMBL" id="BSXU01011045">
    <property type="protein sequence ID" value="GME73809.1"/>
    <property type="molecule type" value="Genomic_DNA"/>
</dbReference>
<dbReference type="OrthoDB" id="506431at2759"/>
<dbReference type="InterPro" id="IPR052061">
    <property type="entry name" value="PTE-AB_protein"/>
</dbReference>
<comment type="caution">
    <text evidence="2">The sequence shown here is derived from an EMBL/GenBank/DDBJ whole genome shotgun (WGS) entry which is preliminary data.</text>
</comment>
<dbReference type="PANTHER" id="PTHR47260:SF4">
    <property type="entry name" value="MIOREX COMPLEX COMPONENT 3"/>
    <property type="match status" value="1"/>
</dbReference>